<dbReference type="RefSeq" id="WP_252662029.1">
    <property type="nucleotide sequence ID" value="NZ_CP098611.1"/>
</dbReference>
<gene>
    <name evidence="2" type="ORF">NEA10_15205</name>
</gene>
<organism evidence="2 3">
    <name type="scientific">Phormidium yuhuli AB48</name>
    <dbReference type="NCBI Taxonomy" id="2940671"/>
    <lineage>
        <taxon>Bacteria</taxon>
        <taxon>Bacillati</taxon>
        <taxon>Cyanobacteriota</taxon>
        <taxon>Cyanophyceae</taxon>
        <taxon>Oscillatoriophycideae</taxon>
        <taxon>Oscillatoriales</taxon>
        <taxon>Oscillatoriaceae</taxon>
        <taxon>Phormidium</taxon>
        <taxon>Phormidium yuhuli</taxon>
    </lineage>
</organism>
<reference evidence="2" key="1">
    <citation type="submission" date="2022-06" db="EMBL/GenBank/DDBJ databases">
        <title>Genome sequence of Phormidium yuhuli AB48 isolated from an industrial photobioreactor environment.</title>
        <authorList>
            <person name="Qiu Y."/>
            <person name="Noonan A.J.C."/>
            <person name="Dofher K."/>
            <person name="Koch M."/>
            <person name="Kieft B."/>
            <person name="Lin X."/>
            <person name="Ziels R.M."/>
            <person name="Hallam S.J."/>
        </authorList>
    </citation>
    <scope>NUCLEOTIDE SEQUENCE</scope>
    <source>
        <strain evidence="2">AB48</strain>
    </source>
</reference>
<name>A0ABY5ALW0_9CYAN</name>
<evidence type="ECO:0000313" key="2">
    <source>
        <dbReference type="EMBL" id="USR90184.1"/>
    </source>
</evidence>
<protein>
    <submittedName>
        <fullName evidence="2">EndoU domain-containing protein</fullName>
    </submittedName>
</protein>
<dbReference type="Proteomes" id="UP001056708">
    <property type="component" value="Chromosome"/>
</dbReference>
<evidence type="ECO:0000259" key="1">
    <source>
        <dbReference type="Pfam" id="PF14436"/>
    </source>
</evidence>
<proteinExistence type="predicted"/>
<feature type="domain" description="Bacterial EndoU nuclease" evidence="1">
    <location>
        <begin position="54"/>
        <end position="193"/>
    </location>
</feature>
<evidence type="ECO:0000313" key="3">
    <source>
        <dbReference type="Proteomes" id="UP001056708"/>
    </source>
</evidence>
<dbReference type="EMBL" id="CP098611">
    <property type="protein sequence ID" value="USR90184.1"/>
    <property type="molecule type" value="Genomic_DNA"/>
</dbReference>
<dbReference type="InterPro" id="IPR029501">
    <property type="entry name" value="EndoU_bac"/>
</dbReference>
<dbReference type="Pfam" id="PF14436">
    <property type="entry name" value="EndoU_bacteria"/>
    <property type="match status" value="1"/>
</dbReference>
<accession>A0ABY5ALW0</accession>
<keyword evidence="3" id="KW-1185">Reference proteome</keyword>
<sequence length="197" mass="20918">MTSKRRKPKSSKLGSLLGVCIATGAVLWSIGYDPSSAGNCLGSSAWVTAYNNQQINHAHIFCGELNQRGRLVGFHSRPGGRNPSTVAGFTMTQSPNRQGIYAGEWTYQGRSQETKFSTMFPDSCSASQVINSIGHAAANTVSCPANAPNWAWCGPNSPGNAGDARFCHGDDGSSYLIAGANRSEGRINTGFPLRTSR</sequence>